<reference evidence="1 2" key="1">
    <citation type="submission" date="2019-05" db="EMBL/GenBank/DDBJ databases">
        <title>Another draft genome of Portunus trituberculatus and its Hox gene families provides insights of decapod evolution.</title>
        <authorList>
            <person name="Jeong J.-H."/>
            <person name="Song I."/>
            <person name="Kim S."/>
            <person name="Choi T."/>
            <person name="Kim D."/>
            <person name="Ryu S."/>
            <person name="Kim W."/>
        </authorList>
    </citation>
    <scope>NUCLEOTIDE SEQUENCE [LARGE SCALE GENOMIC DNA]</scope>
    <source>
        <tissue evidence="1">Muscle</tissue>
    </source>
</reference>
<sequence length="88" mass="9942">MGVVTLPYIQNRGAGEKAYRFSFELTSEADSFHYKHVRHTLAKLRSWARASVSFGCESNRVPCTCHVQIDCSTADRANCYIISALERL</sequence>
<accession>A0A5B7DIA1</accession>
<protein>
    <submittedName>
        <fullName evidence="1">Uncharacterized protein</fullName>
    </submittedName>
</protein>
<evidence type="ECO:0000313" key="2">
    <source>
        <dbReference type="Proteomes" id="UP000324222"/>
    </source>
</evidence>
<gene>
    <name evidence="1" type="ORF">E2C01_013784</name>
</gene>
<dbReference type="Proteomes" id="UP000324222">
    <property type="component" value="Unassembled WGS sequence"/>
</dbReference>
<name>A0A5B7DIA1_PORTR</name>
<evidence type="ECO:0000313" key="1">
    <source>
        <dbReference type="EMBL" id="MPC20823.1"/>
    </source>
</evidence>
<dbReference type="AlphaFoldDB" id="A0A5B7DIA1"/>
<comment type="caution">
    <text evidence="1">The sequence shown here is derived from an EMBL/GenBank/DDBJ whole genome shotgun (WGS) entry which is preliminary data.</text>
</comment>
<proteinExistence type="predicted"/>
<keyword evidence="2" id="KW-1185">Reference proteome</keyword>
<dbReference type="EMBL" id="VSRR010000914">
    <property type="protein sequence ID" value="MPC20823.1"/>
    <property type="molecule type" value="Genomic_DNA"/>
</dbReference>
<organism evidence="1 2">
    <name type="scientific">Portunus trituberculatus</name>
    <name type="common">Swimming crab</name>
    <name type="synonym">Neptunus trituberculatus</name>
    <dbReference type="NCBI Taxonomy" id="210409"/>
    <lineage>
        <taxon>Eukaryota</taxon>
        <taxon>Metazoa</taxon>
        <taxon>Ecdysozoa</taxon>
        <taxon>Arthropoda</taxon>
        <taxon>Crustacea</taxon>
        <taxon>Multicrustacea</taxon>
        <taxon>Malacostraca</taxon>
        <taxon>Eumalacostraca</taxon>
        <taxon>Eucarida</taxon>
        <taxon>Decapoda</taxon>
        <taxon>Pleocyemata</taxon>
        <taxon>Brachyura</taxon>
        <taxon>Eubrachyura</taxon>
        <taxon>Portunoidea</taxon>
        <taxon>Portunidae</taxon>
        <taxon>Portuninae</taxon>
        <taxon>Portunus</taxon>
    </lineage>
</organism>